<proteinExistence type="predicted"/>
<evidence type="ECO:0000313" key="1">
    <source>
        <dbReference type="EMBL" id="PWB04213.1"/>
    </source>
</evidence>
<evidence type="ECO:0000313" key="2">
    <source>
        <dbReference type="Proteomes" id="UP000244905"/>
    </source>
</evidence>
<reference evidence="2" key="1">
    <citation type="submission" date="2018-02" db="EMBL/GenBank/DDBJ databases">
        <authorList>
            <person name="Clavel T."/>
            <person name="Strowig T."/>
        </authorList>
    </citation>
    <scope>NUCLEOTIDE SEQUENCE [LARGE SCALE GENOMIC DNA]</scope>
    <source>
        <strain evidence="2">DSM 103720</strain>
    </source>
</reference>
<dbReference type="AlphaFoldDB" id="A0A2V1IRA2"/>
<protein>
    <submittedName>
        <fullName evidence="1">Uncharacterized protein</fullName>
    </submittedName>
</protein>
<name>A0A2V1IRA2_9BACT</name>
<sequence>MARIYKTDGDYADRVPVTLDSRHRGLVSYPAPSDLVDAAPVRLSDGFLLDRRGVSGNTAFTRWTYREYAAMESAPLPAEIMGAIIPGARVTEIYQMPFPAGTPDAAARCDSLIAAGLPDCRLVFSLPQRDRGS</sequence>
<gene>
    <name evidence="1" type="ORF">C5O23_01250</name>
</gene>
<dbReference type="Proteomes" id="UP000244905">
    <property type="component" value="Unassembled WGS sequence"/>
</dbReference>
<comment type="caution">
    <text evidence="1">The sequence shown here is derived from an EMBL/GenBank/DDBJ whole genome shotgun (WGS) entry which is preliminary data.</text>
</comment>
<organism evidence="1 2">
    <name type="scientific">Duncaniella muris</name>
    <dbReference type="NCBI Taxonomy" id="2094150"/>
    <lineage>
        <taxon>Bacteria</taxon>
        <taxon>Pseudomonadati</taxon>
        <taxon>Bacteroidota</taxon>
        <taxon>Bacteroidia</taxon>
        <taxon>Bacteroidales</taxon>
        <taxon>Muribaculaceae</taxon>
        <taxon>Duncaniella</taxon>
    </lineage>
</organism>
<keyword evidence="2" id="KW-1185">Reference proteome</keyword>
<accession>A0A2V1IRA2</accession>
<dbReference type="EMBL" id="PUEC01000002">
    <property type="protein sequence ID" value="PWB04213.1"/>
    <property type="molecule type" value="Genomic_DNA"/>
</dbReference>